<dbReference type="InterPro" id="IPR002397">
    <property type="entry name" value="Cyt_P450_B"/>
</dbReference>
<organism evidence="8 9">
    <name type="scientific">Ammoniphilus oxalaticus</name>
    <dbReference type="NCBI Taxonomy" id="66863"/>
    <lineage>
        <taxon>Bacteria</taxon>
        <taxon>Bacillati</taxon>
        <taxon>Bacillota</taxon>
        <taxon>Bacilli</taxon>
        <taxon>Bacillales</taxon>
        <taxon>Paenibacillaceae</taxon>
        <taxon>Aneurinibacillus group</taxon>
        <taxon>Ammoniphilus</taxon>
    </lineage>
</organism>
<evidence type="ECO:0000256" key="3">
    <source>
        <dbReference type="ARBA" id="ARBA00022723"/>
    </source>
</evidence>
<dbReference type="AlphaFoldDB" id="A0A419SL51"/>
<dbReference type="SUPFAM" id="SSF48264">
    <property type="entry name" value="Cytochrome P450"/>
    <property type="match status" value="1"/>
</dbReference>
<dbReference type="GO" id="GO:0020037">
    <property type="term" value="F:heme binding"/>
    <property type="evidence" value="ECO:0007669"/>
    <property type="project" value="InterPro"/>
</dbReference>
<dbReference type="OrthoDB" id="9801155at2"/>
<dbReference type="InterPro" id="IPR036396">
    <property type="entry name" value="Cyt_P450_sf"/>
</dbReference>
<evidence type="ECO:0000256" key="2">
    <source>
        <dbReference type="ARBA" id="ARBA00022617"/>
    </source>
</evidence>
<dbReference type="PRINTS" id="PR00359">
    <property type="entry name" value="BP450"/>
</dbReference>
<dbReference type="Gene3D" id="1.10.630.10">
    <property type="entry name" value="Cytochrome P450"/>
    <property type="match status" value="1"/>
</dbReference>
<dbReference type="FunFam" id="1.10.630.10:FF:000018">
    <property type="entry name" value="Cytochrome P450 monooxygenase"/>
    <property type="match status" value="1"/>
</dbReference>
<evidence type="ECO:0000256" key="4">
    <source>
        <dbReference type="ARBA" id="ARBA00023002"/>
    </source>
</evidence>
<evidence type="ECO:0008006" key="10">
    <source>
        <dbReference type="Google" id="ProtNLM"/>
    </source>
</evidence>
<dbReference type="PANTHER" id="PTHR46696:SF1">
    <property type="entry name" value="CYTOCHROME P450 YJIB-RELATED"/>
    <property type="match status" value="1"/>
</dbReference>
<keyword evidence="9" id="KW-1185">Reference proteome</keyword>
<keyword evidence="5 7" id="KW-0408">Iron</keyword>
<dbReference type="PROSITE" id="PS00086">
    <property type="entry name" value="CYTOCHROME_P450"/>
    <property type="match status" value="1"/>
</dbReference>
<evidence type="ECO:0000256" key="7">
    <source>
        <dbReference type="RuleBase" id="RU000461"/>
    </source>
</evidence>
<evidence type="ECO:0000313" key="8">
    <source>
        <dbReference type="EMBL" id="RKD24712.1"/>
    </source>
</evidence>
<evidence type="ECO:0000256" key="1">
    <source>
        <dbReference type="ARBA" id="ARBA00010617"/>
    </source>
</evidence>
<keyword evidence="2 7" id="KW-0349">Heme</keyword>
<protein>
    <recommendedName>
        <fullName evidence="10">Cytochrome P450</fullName>
    </recommendedName>
</protein>
<dbReference type="GO" id="GO:0016705">
    <property type="term" value="F:oxidoreductase activity, acting on paired donors, with incorporation or reduction of molecular oxygen"/>
    <property type="evidence" value="ECO:0007669"/>
    <property type="project" value="InterPro"/>
</dbReference>
<accession>A0A419SL51</accession>
<reference evidence="8 9" key="1">
    <citation type="submission" date="2016-08" db="EMBL/GenBank/DDBJ databases">
        <title>Novel Firmicute Genomes.</title>
        <authorList>
            <person name="Poppleton D.I."/>
            <person name="Gribaldo S."/>
        </authorList>
    </citation>
    <scope>NUCLEOTIDE SEQUENCE [LARGE SCALE GENOMIC DNA]</scope>
    <source>
        <strain evidence="8 9">RAOx-1</strain>
    </source>
</reference>
<name>A0A419SL51_9BACL</name>
<keyword evidence="3 7" id="KW-0479">Metal-binding</keyword>
<dbReference type="GO" id="GO:0004497">
    <property type="term" value="F:monooxygenase activity"/>
    <property type="evidence" value="ECO:0007669"/>
    <property type="project" value="UniProtKB-KW"/>
</dbReference>
<comment type="caution">
    <text evidence="8">The sequence shown here is derived from an EMBL/GenBank/DDBJ whole genome shotgun (WGS) entry which is preliminary data.</text>
</comment>
<dbReference type="CDD" id="cd11032">
    <property type="entry name" value="P450_EryK-like"/>
    <property type="match status" value="1"/>
</dbReference>
<dbReference type="InterPro" id="IPR001128">
    <property type="entry name" value="Cyt_P450"/>
</dbReference>
<dbReference type="InterPro" id="IPR017972">
    <property type="entry name" value="Cyt_P450_CS"/>
</dbReference>
<dbReference type="Pfam" id="PF00067">
    <property type="entry name" value="p450"/>
    <property type="match status" value="1"/>
</dbReference>
<keyword evidence="4 7" id="KW-0560">Oxidoreductase</keyword>
<keyword evidence="6 7" id="KW-0503">Monooxygenase</keyword>
<dbReference type="PANTHER" id="PTHR46696">
    <property type="entry name" value="P450, PUTATIVE (EUROFUNG)-RELATED"/>
    <property type="match status" value="1"/>
</dbReference>
<dbReference type="PRINTS" id="PR00385">
    <property type="entry name" value="P450"/>
</dbReference>
<dbReference type="Proteomes" id="UP000284219">
    <property type="component" value="Unassembled WGS sequence"/>
</dbReference>
<evidence type="ECO:0000256" key="5">
    <source>
        <dbReference type="ARBA" id="ARBA00023004"/>
    </source>
</evidence>
<proteinExistence type="inferred from homology"/>
<gene>
    <name evidence="8" type="ORF">BEP19_08880</name>
</gene>
<evidence type="ECO:0000256" key="6">
    <source>
        <dbReference type="ARBA" id="ARBA00023033"/>
    </source>
</evidence>
<sequence>MIPPKELLQATDAYEWFKEMRKVSPVRYDEERQTWDVFCYEGAQKTLTDYKTFSSQMGGGEISLLGMDPPKHKLYRSIVAQAFTPISIEKMEPRIEQIARELLSARVARGEMDIIADLAFPLPVIVIAEMLGVPAEDRELFKKWSDALVADVDIAKGQTAMELLERKQKVAEDLYHYFGSVVEEHRKHPKDDLISALLQARIEEQSLDEQALLSFCLLLLVAGNETTTNLIGNAMLTFLERPQLMEKLRADRSLLPTAIEEVLRFRSPVQSLSRRVTTDTVLNGQQLKAGDRVIIWLGSANRDERQFENADQFMYKRHPNRHIAFGHGIHFCLGAALARLEARVALHTLLQQAPTMALRDSSTIQPLQSTFVYGYPAIPVTFNPYV</sequence>
<comment type="similarity">
    <text evidence="1 7">Belongs to the cytochrome P450 family.</text>
</comment>
<evidence type="ECO:0000313" key="9">
    <source>
        <dbReference type="Proteomes" id="UP000284219"/>
    </source>
</evidence>
<dbReference type="EMBL" id="MCHY01000008">
    <property type="protein sequence ID" value="RKD24712.1"/>
    <property type="molecule type" value="Genomic_DNA"/>
</dbReference>
<dbReference type="GO" id="GO:0005506">
    <property type="term" value="F:iron ion binding"/>
    <property type="evidence" value="ECO:0007669"/>
    <property type="project" value="InterPro"/>
</dbReference>